<keyword evidence="1" id="KW-0560">Oxidoreductase</keyword>
<dbReference type="Proteomes" id="UP000199558">
    <property type="component" value="Unassembled WGS sequence"/>
</dbReference>
<reference evidence="5" key="1">
    <citation type="submission" date="2016-06" db="EMBL/GenBank/DDBJ databases">
        <authorList>
            <person name="Varghese N."/>
            <person name="Submissions Spin"/>
        </authorList>
    </citation>
    <scope>NUCLEOTIDE SEQUENCE [LARGE SCALE GENOMIC DNA]</scope>
    <source>
        <strain evidence="5">DSM 45794</strain>
    </source>
</reference>
<gene>
    <name evidence="4" type="ORF">GA0070622_4507</name>
</gene>
<evidence type="ECO:0000259" key="3">
    <source>
        <dbReference type="Pfam" id="PF01494"/>
    </source>
</evidence>
<keyword evidence="5" id="KW-1185">Reference proteome</keyword>
<organism evidence="4 5">
    <name type="scientific">Micromonospora sediminicola</name>
    <dbReference type="NCBI Taxonomy" id="946078"/>
    <lineage>
        <taxon>Bacteria</taxon>
        <taxon>Bacillati</taxon>
        <taxon>Actinomycetota</taxon>
        <taxon>Actinomycetes</taxon>
        <taxon>Micromonosporales</taxon>
        <taxon>Micromonosporaceae</taxon>
        <taxon>Micromonospora</taxon>
    </lineage>
</organism>
<sequence length="353" mass="37419">MDGRAVVVGGGVGGLAAGVGLRAAGWQVTVLERSAGLPETGTGLGIWPGAMRALDALGVGDEVRRRGRRQLGGTIRRPDGSRIATIDVDRLERRHGEPVHLVTRPVLLAVLAAALPGPVLRLAAPVTDPRALLDAYDLVVGADGINSVVRVALHGDRYPLRHAGAVAWRGVVDTEVPEGGETWGRGRKFGLTPAGPGRTNWYAAVSLPEGHPAPTDDRAELRRLFGDWHRPVPQVLDALTPDGILRHEIRDLTPLPSYVGDRTVLLGDAAHAMTPDLGQGACQALIDAVALADCLRAADDLPAGLRAYDRRRRRPTQRIAAGARWAGRLSQARRLLPVRDAVLRLALAAGPPA</sequence>
<evidence type="ECO:0000313" key="4">
    <source>
        <dbReference type="EMBL" id="SBT67445.1"/>
    </source>
</evidence>
<proteinExistence type="predicted"/>
<keyword evidence="2" id="KW-0503">Monooxygenase</keyword>
<dbReference type="PANTHER" id="PTHR13789">
    <property type="entry name" value="MONOOXYGENASE"/>
    <property type="match status" value="1"/>
</dbReference>
<evidence type="ECO:0000256" key="2">
    <source>
        <dbReference type="ARBA" id="ARBA00023033"/>
    </source>
</evidence>
<dbReference type="InterPro" id="IPR050493">
    <property type="entry name" value="FAD-dep_Monooxygenase_BioMet"/>
</dbReference>
<feature type="domain" description="FAD-binding" evidence="3">
    <location>
        <begin position="5"/>
        <end position="104"/>
    </location>
</feature>
<accession>A0A1A9BD68</accession>
<dbReference type="GO" id="GO:0004497">
    <property type="term" value="F:monooxygenase activity"/>
    <property type="evidence" value="ECO:0007669"/>
    <property type="project" value="UniProtKB-KW"/>
</dbReference>
<dbReference type="STRING" id="946078.GA0070622_4507"/>
<name>A0A1A9BD68_9ACTN</name>
<protein>
    <submittedName>
        <fullName evidence="4">2-polyprenyl-6-methoxyphenol hydroxylase</fullName>
    </submittedName>
</protein>
<evidence type="ECO:0000313" key="5">
    <source>
        <dbReference type="Proteomes" id="UP000199558"/>
    </source>
</evidence>
<dbReference type="Pfam" id="PF01494">
    <property type="entry name" value="FAD_binding_3"/>
    <property type="match status" value="2"/>
</dbReference>
<dbReference type="PANTHER" id="PTHR13789:SF309">
    <property type="entry name" value="PUTATIVE (AFU_ORTHOLOGUE AFUA_6G14510)-RELATED"/>
    <property type="match status" value="1"/>
</dbReference>
<dbReference type="InterPro" id="IPR002938">
    <property type="entry name" value="FAD-bd"/>
</dbReference>
<dbReference type="RefSeq" id="WP_091578152.1">
    <property type="nucleotide sequence ID" value="NZ_FLRH01000004.1"/>
</dbReference>
<dbReference type="Gene3D" id="3.50.50.60">
    <property type="entry name" value="FAD/NAD(P)-binding domain"/>
    <property type="match status" value="1"/>
</dbReference>
<dbReference type="OrthoDB" id="9782160at2"/>
<dbReference type="AlphaFoldDB" id="A0A1A9BD68"/>
<dbReference type="SUPFAM" id="SSF51905">
    <property type="entry name" value="FAD/NAD(P)-binding domain"/>
    <property type="match status" value="1"/>
</dbReference>
<evidence type="ECO:0000256" key="1">
    <source>
        <dbReference type="ARBA" id="ARBA00023002"/>
    </source>
</evidence>
<feature type="domain" description="FAD-binding" evidence="3">
    <location>
        <begin position="137"/>
        <end position="319"/>
    </location>
</feature>
<dbReference type="SUPFAM" id="SSF54373">
    <property type="entry name" value="FAD-linked reductases, C-terminal domain"/>
    <property type="match status" value="1"/>
</dbReference>
<dbReference type="InterPro" id="IPR036188">
    <property type="entry name" value="FAD/NAD-bd_sf"/>
</dbReference>
<dbReference type="PRINTS" id="PR00420">
    <property type="entry name" value="RNGMNOXGNASE"/>
</dbReference>
<dbReference type="GO" id="GO:0071949">
    <property type="term" value="F:FAD binding"/>
    <property type="evidence" value="ECO:0007669"/>
    <property type="project" value="InterPro"/>
</dbReference>
<dbReference type="EMBL" id="FLRH01000004">
    <property type="protein sequence ID" value="SBT67445.1"/>
    <property type="molecule type" value="Genomic_DNA"/>
</dbReference>